<dbReference type="InterPro" id="IPR041517">
    <property type="entry name" value="DEGP_PDZ"/>
</dbReference>
<dbReference type="SUPFAM" id="SSF50494">
    <property type="entry name" value="Trypsin-like serine proteases"/>
    <property type="match status" value="1"/>
</dbReference>
<evidence type="ECO:0000259" key="6">
    <source>
        <dbReference type="Pfam" id="PF17815"/>
    </source>
</evidence>
<dbReference type="EMBL" id="JADAQX010000069">
    <property type="protein sequence ID" value="KAF8822248.1"/>
    <property type="molecule type" value="Genomic_DNA"/>
</dbReference>
<dbReference type="GO" id="GO:0006508">
    <property type="term" value="P:proteolysis"/>
    <property type="evidence" value="ECO:0007669"/>
    <property type="project" value="UniProtKB-KW"/>
</dbReference>
<keyword evidence="2 7" id="KW-0645">Protease</keyword>
<feature type="domain" description="Protease Do-like PDZ" evidence="6">
    <location>
        <begin position="377"/>
        <end position="442"/>
    </location>
</feature>
<comment type="similarity">
    <text evidence="1">Belongs to the peptidase S1C family.</text>
</comment>
<feature type="domain" description="Protease Do-like PDZ" evidence="6">
    <location>
        <begin position="464"/>
        <end position="567"/>
    </location>
</feature>
<gene>
    <name evidence="7" type="ORF">IE077_000711</name>
</gene>
<evidence type="ECO:0000313" key="7">
    <source>
        <dbReference type="EMBL" id="KAF8822248.1"/>
    </source>
</evidence>
<dbReference type="Proteomes" id="UP000823046">
    <property type="component" value="Unassembled WGS sequence"/>
</dbReference>
<sequence length="570" mass="64241">MYCLDIVLKFILMLPLGLDLLLKIELFFRMLTVLLGKIGASYESTGKFISPTKYSARVIAVAHECDLAVLTVDDESFWSDITPLEFGDVPHLQDAVVVVGYPTGGDNLCITSGVVSRVDVTTYSHSNFSNGESIEQFLLEYRNFPNIFYRLLCAQIDAAINPGNSGGPVFKDGKIVGIAFQGYDDAQNIGYVVPSPIIHRFLNDLEKNKHYTGFVTLGVTYQPLENKNLRDYVGIDNLKDIDLPPNITRSGILVIQSDKLRDEQYIKKMEKENTPISADSIGFRRNDVILALDGIDVADDGTVFFRSVASVNNKKFSSKKSASYVSSVCHFMKDKERVHLSHAISHKFTGDSAVATILRDHKIRNTTISLTSSNFIVPEHQWDKRPRYYIFGGLVFCPLSMEYLKDEFGKKFYERAPSTLLQPLMDIFSKQEKQEAVILSQVNAIFLDVEILQWVIKYTFDFYLQILASDLTIGYDFRNVRLLSVNGKKVNNLKHLVEMLEGGNLSATPANPSSQEVTNYSESEVSNNSRFVVFEFDHKLQVVLERQKAIEMNADILQQHAIAAPRTEEI</sequence>
<feature type="chain" id="PRO_5045907705" evidence="5">
    <location>
        <begin position="20"/>
        <end position="570"/>
    </location>
</feature>
<evidence type="ECO:0000313" key="8">
    <source>
        <dbReference type="Proteomes" id="UP000823046"/>
    </source>
</evidence>
<dbReference type="InterPro" id="IPR046449">
    <property type="entry name" value="DEGP_PDZ_sf"/>
</dbReference>
<dbReference type="Gene3D" id="3.20.190.20">
    <property type="match status" value="2"/>
</dbReference>
<name>A0ABQ7JE04_9APIC</name>
<dbReference type="GO" id="GO:0008233">
    <property type="term" value="F:peptidase activity"/>
    <property type="evidence" value="ECO:0007669"/>
    <property type="project" value="UniProtKB-KW"/>
</dbReference>
<dbReference type="Gene3D" id="2.40.10.120">
    <property type="match status" value="1"/>
</dbReference>
<dbReference type="Pfam" id="PF17815">
    <property type="entry name" value="PDZ_3"/>
    <property type="match status" value="2"/>
</dbReference>
<organism evidence="7 8">
    <name type="scientific">Cardiosporidium cionae</name>
    <dbReference type="NCBI Taxonomy" id="476202"/>
    <lineage>
        <taxon>Eukaryota</taxon>
        <taxon>Sar</taxon>
        <taxon>Alveolata</taxon>
        <taxon>Apicomplexa</taxon>
        <taxon>Aconoidasida</taxon>
        <taxon>Nephromycida</taxon>
        <taxon>Cardiosporidium</taxon>
    </lineage>
</organism>
<keyword evidence="3" id="KW-0378">Hydrolase</keyword>
<comment type="caution">
    <text evidence="7">The sequence shown here is derived from an EMBL/GenBank/DDBJ whole genome shotgun (WGS) entry which is preliminary data.</text>
</comment>
<feature type="signal peptide" evidence="5">
    <location>
        <begin position="1"/>
        <end position="19"/>
    </location>
</feature>
<dbReference type="InterPro" id="IPR009003">
    <property type="entry name" value="Peptidase_S1_PA"/>
</dbReference>
<keyword evidence="4" id="KW-0720">Serine protease</keyword>
<evidence type="ECO:0000256" key="2">
    <source>
        <dbReference type="ARBA" id="ARBA00022670"/>
    </source>
</evidence>
<keyword evidence="5" id="KW-0732">Signal</keyword>
<dbReference type="InterPro" id="IPR001940">
    <property type="entry name" value="Peptidase_S1C"/>
</dbReference>
<keyword evidence="8" id="KW-1185">Reference proteome</keyword>
<reference evidence="7 8" key="1">
    <citation type="journal article" date="2020" name="bioRxiv">
        <title>Metabolic contributions of an alphaproteobacterial endosymbiont in the apicomplexan Cardiosporidium cionae.</title>
        <authorList>
            <person name="Hunter E.S."/>
            <person name="Paight C.J."/>
            <person name="Lane C.E."/>
        </authorList>
    </citation>
    <scope>NUCLEOTIDE SEQUENCE [LARGE SCALE GENOMIC DNA]</scope>
    <source>
        <strain evidence="7">ESH_2018</strain>
    </source>
</reference>
<evidence type="ECO:0000256" key="1">
    <source>
        <dbReference type="ARBA" id="ARBA00010541"/>
    </source>
</evidence>
<protein>
    <submittedName>
        <fullName evidence="7">Serine protease</fullName>
    </submittedName>
</protein>
<dbReference type="PRINTS" id="PR00834">
    <property type="entry name" value="PROTEASES2C"/>
</dbReference>
<evidence type="ECO:0000256" key="3">
    <source>
        <dbReference type="ARBA" id="ARBA00022801"/>
    </source>
</evidence>
<dbReference type="PANTHER" id="PTHR45980:SF9">
    <property type="entry name" value="PROTEASE DO-LIKE 10, MITOCHONDRIAL-RELATED"/>
    <property type="match status" value="1"/>
</dbReference>
<proteinExistence type="inferred from homology"/>
<evidence type="ECO:0000256" key="4">
    <source>
        <dbReference type="ARBA" id="ARBA00022825"/>
    </source>
</evidence>
<dbReference type="Pfam" id="PF13365">
    <property type="entry name" value="Trypsin_2"/>
    <property type="match status" value="1"/>
</dbReference>
<evidence type="ECO:0000256" key="5">
    <source>
        <dbReference type="SAM" id="SignalP"/>
    </source>
</evidence>
<accession>A0ABQ7JE04</accession>
<dbReference type="PANTHER" id="PTHR45980">
    <property type="match status" value="1"/>
</dbReference>